<accession>A0A2I4D9M2</accession>
<evidence type="ECO:0000256" key="5">
    <source>
        <dbReference type="SAM" id="SignalP"/>
    </source>
</evidence>
<dbReference type="InterPro" id="IPR001811">
    <property type="entry name" value="Chemokine_IL8-like_dom"/>
</dbReference>
<dbReference type="InParanoid" id="A0A2I4D9M2"/>
<dbReference type="Pfam" id="PF00048">
    <property type="entry name" value="IL8"/>
    <property type="match status" value="1"/>
</dbReference>
<dbReference type="GO" id="GO:0008009">
    <property type="term" value="F:chemokine activity"/>
    <property type="evidence" value="ECO:0007669"/>
    <property type="project" value="InterPro"/>
</dbReference>
<proteinExistence type="predicted"/>
<dbReference type="GeneID" id="106536276"/>
<sequence>MKTFCLTLGLLMLMLCCCNAIPSAMQFSTAPGNCCFKFSSKKIPLQRVKHITKTHRSCLKKGFIFTTVLQNQICYSSNWALKTYNDKIEGSGSQ</sequence>
<feature type="chain" id="PRO_5014149251" evidence="5">
    <location>
        <begin position="21"/>
        <end position="94"/>
    </location>
</feature>
<dbReference type="SMART" id="SM00199">
    <property type="entry name" value="SCY"/>
    <property type="match status" value="1"/>
</dbReference>
<dbReference type="InterPro" id="IPR036048">
    <property type="entry name" value="Interleukin_8-like_sf"/>
</dbReference>
<dbReference type="Proteomes" id="UP000192220">
    <property type="component" value="Unplaced"/>
</dbReference>
<dbReference type="PANTHER" id="PTHR12015">
    <property type="entry name" value="SMALL INDUCIBLE CYTOKINE A"/>
    <property type="match status" value="1"/>
</dbReference>
<comment type="subcellular location">
    <subcellularLocation>
        <location evidence="1">Secreted</location>
    </subcellularLocation>
</comment>
<evidence type="ECO:0000256" key="1">
    <source>
        <dbReference type="ARBA" id="ARBA00004613"/>
    </source>
</evidence>
<dbReference type="SUPFAM" id="SSF54117">
    <property type="entry name" value="Interleukin 8-like chemokines"/>
    <property type="match status" value="1"/>
</dbReference>
<dbReference type="STRING" id="52670.A0A2I4D9M2"/>
<dbReference type="AlphaFoldDB" id="A0A2I4D9M2"/>
<dbReference type="RefSeq" id="XP_013888941.1">
    <property type="nucleotide sequence ID" value="XM_014033487.1"/>
</dbReference>
<organism evidence="7 8">
    <name type="scientific">Austrofundulus limnaeus</name>
    <name type="common">Annual killifish</name>
    <dbReference type="NCBI Taxonomy" id="52670"/>
    <lineage>
        <taxon>Eukaryota</taxon>
        <taxon>Metazoa</taxon>
        <taxon>Chordata</taxon>
        <taxon>Craniata</taxon>
        <taxon>Vertebrata</taxon>
        <taxon>Euteleostomi</taxon>
        <taxon>Actinopterygii</taxon>
        <taxon>Neopterygii</taxon>
        <taxon>Teleostei</taxon>
        <taxon>Neoteleostei</taxon>
        <taxon>Acanthomorphata</taxon>
        <taxon>Ovalentaria</taxon>
        <taxon>Atherinomorphae</taxon>
        <taxon>Cyprinodontiformes</taxon>
        <taxon>Rivulidae</taxon>
        <taxon>Austrofundulus</taxon>
    </lineage>
</organism>
<feature type="signal peptide" evidence="5">
    <location>
        <begin position="1"/>
        <end position="20"/>
    </location>
</feature>
<gene>
    <name evidence="8" type="primary">LOC106536276</name>
</gene>
<keyword evidence="7" id="KW-1185">Reference proteome</keyword>
<keyword evidence="4 5" id="KW-0732">Signal</keyword>
<name>A0A2I4D9M2_AUSLI</name>
<evidence type="ECO:0000313" key="7">
    <source>
        <dbReference type="Proteomes" id="UP000192220"/>
    </source>
</evidence>
<reference evidence="8" key="1">
    <citation type="submission" date="2025-08" db="UniProtKB">
        <authorList>
            <consortium name="RefSeq"/>
        </authorList>
    </citation>
    <scope>IDENTIFICATION</scope>
    <source>
        <strain evidence="8">Quisiro</strain>
        <tissue evidence="8">Liver</tissue>
    </source>
</reference>
<evidence type="ECO:0000256" key="2">
    <source>
        <dbReference type="ARBA" id="ARBA00022514"/>
    </source>
</evidence>
<dbReference type="Gene3D" id="2.40.50.40">
    <property type="match status" value="1"/>
</dbReference>
<keyword evidence="2" id="KW-0202">Cytokine</keyword>
<dbReference type="KEGG" id="alim:106536276"/>
<dbReference type="GO" id="GO:0006955">
    <property type="term" value="P:immune response"/>
    <property type="evidence" value="ECO:0007669"/>
    <property type="project" value="InterPro"/>
</dbReference>
<feature type="domain" description="Chemokine interleukin-8-like" evidence="6">
    <location>
        <begin position="31"/>
        <end position="87"/>
    </location>
</feature>
<dbReference type="GO" id="GO:0005615">
    <property type="term" value="C:extracellular space"/>
    <property type="evidence" value="ECO:0007669"/>
    <property type="project" value="UniProtKB-KW"/>
</dbReference>
<dbReference type="InterPro" id="IPR039809">
    <property type="entry name" value="Chemokine_b/g/d"/>
</dbReference>
<keyword evidence="3" id="KW-0964">Secreted</keyword>
<evidence type="ECO:0000259" key="6">
    <source>
        <dbReference type="SMART" id="SM00199"/>
    </source>
</evidence>
<evidence type="ECO:0000256" key="4">
    <source>
        <dbReference type="ARBA" id="ARBA00022729"/>
    </source>
</evidence>
<evidence type="ECO:0000256" key="3">
    <source>
        <dbReference type="ARBA" id="ARBA00022525"/>
    </source>
</evidence>
<evidence type="ECO:0000313" key="8">
    <source>
        <dbReference type="RefSeq" id="XP_013888941.1"/>
    </source>
</evidence>
<protein>
    <submittedName>
        <fullName evidence="8">C-C motif chemokine 3</fullName>
    </submittedName>
</protein>
<dbReference type="PANTHER" id="PTHR12015:SF183">
    <property type="entry name" value="C-C MOTIF CHEMOKINE 3"/>
    <property type="match status" value="1"/>
</dbReference>
<dbReference type="OrthoDB" id="9447832at2759"/>